<accession>A0ABT5X110</accession>
<protein>
    <submittedName>
        <fullName evidence="3">Uncharacterized protein</fullName>
    </submittedName>
</protein>
<feature type="region of interest" description="Disordered" evidence="1">
    <location>
        <begin position="97"/>
        <end position="123"/>
    </location>
</feature>
<reference evidence="3" key="1">
    <citation type="submission" date="2022-10" db="EMBL/GenBank/DDBJ databases">
        <title>Vagococcus sp. isolated from poultry meat.</title>
        <authorList>
            <person name="Johansson P."/>
            <person name="Bjorkroth J."/>
        </authorList>
    </citation>
    <scope>NUCLEOTIDE SEQUENCE</scope>
    <source>
        <strain evidence="3">PNs007</strain>
    </source>
</reference>
<sequence length="164" mass="17984">MKRTTLLISSLALLSFAQQTYGITLDQDEVTVVIEGSADTPQINDNLRSTPIISEPIVPDPIALTKQEAPLLPDKPVHNNNESSALPVPLEVAPAILPPIKNKQSTRQKQSKSDEEEKQVITSDFPTGEVLILNQEEQWLSGSDSAQHSYLGNWMGVTSQSINR</sequence>
<evidence type="ECO:0000256" key="1">
    <source>
        <dbReference type="SAM" id="MobiDB-lite"/>
    </source>
</evidence>
<gene>
    <name evidence="3" type="ORF">OL233_05230</name>
</gene>
<organism evidence="3 4">
    <name type="scientific">Vagococcus proximus</name>
    <dbReference type="NCBI Taxonomy" id="2991417"/>
    <lineage>
        <taxon>Bacteria</taxon>
        <taxon>Bacillati</taxon>
        <taxon>Bacillota</taxon>
        <taxon>Bacilli</taxon>
        <taxon>Lactobacillales</taxon>
        <taxon>Enterococcaceae</taxon>
        <taxon>Vagococcus</taxon>
    </lineage>
</organism>
<evidence type="ECO:0000313" key="4">
    <source>
        <dbReference type="Proteomes" id="UP001147148"/>
    </source>
</evidence>
<keyword evidence="2" id="KW-0732">Signal</keyword>
<proteinExistence type="predicted"/>
<dbReference type="EMBL" id="JAPDSH010000003">
    <property type="protein sequence ID" value="MDF0479686.1"/>
    <property type="molecule type" value="Genomic_DNA"/>
</dbReference>
<feature type="signal peptide" evidence="2">
    <location>
        <begin position="1"/>
        <end position="17"/>
    </location>
</feature>
<keyword evidence="4" id="KW-1185">Reference proteome</keyword>
<feature type="chain" id="PRO_5045682860" evidence="2">
    <location>
        <begin position="18"/>
        <end position="164"/>
    </location>
</feature>
<evidence type="ECO:0000256" key="2">
    <source>
        <dbReference type="SAM" id="SignalP"/>
    </source>
</evidence>
<comment type="caution">
    <text evidence="3">The sequence shown here is derived from an EMBL/GenBank/DDBJ whole genome shotgun (WGS) entry which is preliminary data.</text>
</comment>
<dbReference type="Proteomes" id="UP001147148">
    <property type="component" value="Unassembled WGS sequence"/>
</dbReference>
<dbReference type="RefSeq" id="WP_275471316.1">
    <property type="nucleotide sequence ID" value="NZ_JAPDSH010000003.1"/>
</dbReference>
<name>A0ABT5X110_9ENTE</name>
<evidence type="ECO:0000313" key="3">
    <source>
        <dbReference type="EMBL" id="MDF0479686.1"/>
    </source>
</evidence>